<sequence length="420" mass="49473">MTPIAIGRMLYRGARFSRKLINTSRTLTSGLWQTMINSVLFNTQSEGIKCTTENRRGASRRSLPYSSKSIYRSYFARPQRVYFVHRYYSTCEKTSTQILSKLFPQTSMELDDEESRARRKREEEEELKEMERAWQRMKIGFAFFGIGGVLLSFWAIYFFGKPTLDEQGNEIIDEFSTLPLVQQYLARTFKSFNHFQRFIQEPSSQKLLPDPLQEPYIQPPYTLVLEVKDLLIHPDWTYQTGWRFKKRPGVDVFLRECSKYFEIVVYTAEQGMTVFPLLDALDPNGYIMYRLVRDSTHFVGGHHVKNLDNLNRDLKRVVVVDWDKNSTQMHPGNTFSIPRWSGNDDDTTLYDLISFLSVLGSSDVDDVREVLQYYNQFKEPIAQFRENQRKLSEQMQADEIEKLNKPKPMVKNWSRGFMKR</sequence>
<evidence type="ECO:0000256" key="7">
    <source>
        <dbReference type="ARBA" id="ARBA00022927"/>
    </source>
</evidence>
<dbReference type="InterPro" id="IPR004274">
    <property type="entry name" value="FCP1_dom"/>
</dbReference>
<name>A0AAD4PI20_9MUSC</name>
<dbReference type="AlphaFoldDB" id="A0AAD4PI20"/>
<evidence type="ECO:0000313" key="17">
    <source>
        <dbReference type="Proteomes" id="UP001200034"/>
    </source>
</evidence>
<reference evidence="16" key="1">
    <citation type="journal article" date="2021" name="Mol. Ecol. Resour.">
        <title>Phylogenomic analyses of the genus Drosophila reveals genomic signals of climate adaptation.</title>
        <authorList>
            <person name="Li F."/>
            <person name="Rane R.V."/>
            <person name="Luria V."/>
            <person name="Xiong Z."/>
            <person name="Chen J."/>
            <person name="Li Z."/>
            <person name="Catullo R.A."/>
            <person name="Griffin P.C."/>
            <person name="Schiffer M."/>
            <person name="Pearce S."/>
            <person name="Lee S.F."/>
            <person name="McElroy K."/>
            <person name="Stocker A."/>
            <person name="Shirriffs J."/>
            <person name="Cockerell F."/>
            <person name="Coppin C."/>
            <person name="Sgro C.M."/>
            <person name="Karger A."/>
            <person name="Cain J.W."/>
            <person name="Weber J.A."/>
            <person name="Santpere G."/>
            <person name="Kirschner M.W."/>
            <person name="Hoffmann A.A."/>
            <person name="Oakeshott J.G."/>
            <person name="Zhang G."/>
        </authorList>
    </citation>
    <scope>NUCLEOTIDE SEQUENCE</scope>
    <source>
        <strain evidence="16">BGI-SZ-2011g</strain>
    </source>
</reference>
<evidence type="ECO:0000256" key="11">
    <source>
        <dbReference type="ARBA" id="ARBA00023128"/>
    </source>
</evidence>
<evidence type="ECO:0000259" key="15">
    <source>
        <dbReference type="PROSITE" id="PS50969"/>
    </source>
</evidence>
<comment type="caution">
    <text evidence="16">The sequence shown here is derived from an EMBL/GenBank/DDBJ whole genome shotgun (WGS) entry which is preliminary data.</text>
</comment>
<keyword evidence="8 14" id="KW-0809">Transit peptide</keyword>
<evidence type="ECO:0000256" key="3">
    <source>
        <dbReference type="ARBA" id="ARBA00006344"/>
    </source>
</evidence>
<evidence type="ECO:0000256" key="2">
    <source>
        <dbReference type="ARBA" id="ARBA00004434"/>
    </source>
</evidence>
<dbReference type="Pfam" id="PF03031">
    <property type="entry name" value="NIF"/>
    <property type="match status" value="1"/>
</dbReference>
<dbReference type="InterPro" id="IPR023214">
    <property type="entry name" value="HAD_sf"/>
</dbReference>
<dbReference type="PROSITE" id="PS50969">
    <property type="entry name" value="FCP1"/>
    <property type="match status" value="1"/>
</dbReference>
<keyword evidence="17" id="KW-1185">Reference proteome</keyword>
<evidence type="ECO:0000256" key="5">
    <source>
        <dbReference type="ARBA" id="ARBA00022692"/>
    </source>
</evidence>
<comment type="similarity">
    <text evidence="3 14">Belongs to the TIM50 family.</text>
</comment>
<comment type="subunit">
    <text evidence="13">Component of the TIM23 complex at least composed of Tim23, Tim17 (Tim17a1, Tim17a2 or Tim17b1) and a Tim50.</text>
</comment>
<evidence type="ECO:0000313" key="16">
    <source>
        <dbReference type="EMBL" id="KAH8365928.1"/>
    </source>
</evidence>
<evidence type="ECO:0000256" key="10">
    <source>
        <dbReference type="ARBA" id="ARBA00023010"/>
    </source>
</evidence>
<organism evidence="16 17">
    <name type="scientific">Drosophila rubida</name>
    <dbReference type="NCBI Taxonomy" id="30044"/>
    <lineage>
        <taxon>Eukaryota</taxon>
        <taxon>Metazoa</taxon>
        <taxon>Ecdysozoa</taxon>
        <taxon>Arthropoda</taxon>
        <taxon>Hexapoda</taxon>
        <taxon>Insecta</taxon>
        <taxon>Pterygota</taxon>
        <taxon>Neoptera</taxon>
        <taxon>Endopterygota</taxon>
        <taxon>Diptera</taxon>
        <taxon>Brachycera</taxon>
        <taxon>Muscomorpha</taxon>
        <taxon>Ephydroidea</taxon>
        <taxon>Drosophilidae</taxon>
        <taxon>Drosophila</taxon>
    </lineage>
</organism>
<keyword evidence="4 14" id="KW-0813">Transport</keyword>
<evidence type="ECO:0000256" key="8">
    <source>
        <dbReference type="ARBA" id="ARBA00022946"/>
    </source>
</evidence>
<evidence type="ECO:0000256" key="12">
    <source>
        <dbReference type="ARBA" id="ARBA00023136"/>
    </source>
</evidence>
<dbReference type="SMART" id="SM00577">
    <property type="entry name" value="CPDc"/>
    <property type="match status" value="1"/>
</dbReference>
<dbReference type="InterPro" id="IPR050365">
    <property type="entry name" value="TIM50"/>
</dbReference>
<evidence type="ECO:0000256" key="1">
    <source>
        <dbReference type="ARBA" id="ARBA00002959"/>
    </source>
</evidence>
<evidence type="ECO:0000256" key="14">
    <source>
        <dbReference type="RuleBase" id="RU365079"/>
    </source>
</evidence>
<dbReference type="CDD" id="cd07521">
    <property type="entry name" value="HAD_FCP1-like"/>
    <property type="match status" value="1"/>
</dbReference>
<dbReference type="Proteomes" id="UP001200034">
    <property type="component" value="Unassembled WGS sequence"/>
</dbReference>
<evidence type="ECO:0000256" key="13">
    <source>
        <dbReference type="ARBA" id="ARBA00061911"/>
    </source>
</evidence>
<dbReference type="Gene3D" id="3.40.50.1000">
    <property type="entry name" value="HAD superfamily/HAD-like"/>
    <property type="match status" value="1"/>
</dbReference>
<keyword evidence="10 14" id="KW-0811">Translocation</keyword>
<dbReference type="EMBL" id="JAJJHW010002774">
    <property type="protein sequence ID" value="KAH8365928.1"/>
    <property type="molecule type" value="Genomic_DNA"/>
</dbReference>
<proteinExistence type="inferred from homology"/>
<keyword evidence="6" id="KW-0999">Mitochondrion inner membrane</keyword>
<accession>A0AAD4PI20</accession>
<keyword evidence="5 14" id="KW-0812">Transmembrane</keyword>
<evidence type="ECO:0000256" key="4">
    <source>
        <dbReference type="ARBA" id="ARBA00022448"/>
    </source>
</evidence>
<dbReference type="PANTHER" id="PTHR12210">
    <property type="entry name" value="DULLARD PROTEIN PHOSPHATASE"/>
    <property type="match status" value="1"/>
</dbReference>
<protein>
    <recommendedName>
        <fullName evidence="14">Mitochondrial import inner membrane translocase subunit TIM50</fullName>
    </recommendedName>
</protein>
<comment type="subcellular location">
    <subcellularLocation>
        <location evidence="2 14">Mitochondrion inner membrane</location>
        <topology evidence="2 14">Single-pass membrane protein</topology>
    </subcellularLocation>
</comment>
<feature type="transmembrane region" description="Helical" evidence="14">
    <location>
        <begin position="139"/>
        <end position="160"/>
    </location>
</feature>
<comment type="function">
    <text evidence="1 14">Essential component of the TIM23 complex, a complex that mediates the translocation of transit peptide-containing proteins across the mitochondrial inner membrane.</text>
</comment>
<evidence type="ECO:0000256" key="6">
    <source>
        <dbReference type="ARBA" id="ARBA00022792"/>
    </source>
</evidence>
<keyword evidence="7 14" id="KW-0653">Protein transport</keyword>
<gene>
    <name evidence="16" type="ORF">KR093_007395</name>
</gene>
<keyword evidence="12 14" id="KW-0472">Membrane</keyword>
<feature type="domain" description="FCP1 homology" evidence="15">
    <location>
        <begin position="216"/>
        <end position="359"/>
    </location>
</feature>
<dbReference type="GO" id="GO:0005744">
    <property type="term" value="C:TIM23 mitochondrial import inner membrane translocase complex"/>
    <property type="evidence" value="ECO:0007669"/>
    <property type="project" value="UniProtKB-UniRule"/>
</dbReference>
<dbReference type="InterPro" id="IPR036412">
    <property type="entry name" value="HAD-like_sf"/>
</dbReference>
<dbReference type="GO" id="GO:0015031">
    <property type="term" value="P:protein transport"/>
    <property type="evidence" value="ECO:0007669"/>
    <property type="project" value="UniProtKB-KW"/>
</dbReference>
<keyword evidence="11 14" id="KW-0496">Mitochondrion</keyword>
<dbReference type="FunFam" id="3.40.50.1000:FF:000019">
    <property type="entry name" value="Mitochondrial import inner membrane translocase subunit TIM50"/>
    <property type="match status" value="1"/>
</dbReference>
<evidence type="ECO:0000256" key="9">
    <source>
        <dbReference type="ARBA" id="ARBA00022989"/>
    </source>
</evidence>
<keyword evidence="9 14" id="KW-1133">Transmembrane helix</keyword>
<dbReference type="SUPFAM" id="SSF56784">
    <property type="entry name" value="HAD-like"/>
    <property type="match status" value="1"/>
</dbReference>